<organism evidence="1 2">
    <name type="scientific">Phormidium yuhuli AB48</name>
    <dbReference type="NCBI Taxonomy" id="2940671"/>
    <lineage>
        <taxon>Bacteria</taxon>
        <taxon>Bacillati</taxon>
        <taxon>Cyanobacteriota</taxon>
        <taxon>Cyanophyceae</taxon>
        <taxon>Oscillatoriophycideae</taxon>
        <taxon>Oscillatoriales</taxon>
        <taxon>Oscillatoriaceae</taxon>
        <taxon>Phormidium</taxon>
        <taxon>Phormidium yuhuli</taxon>
    </lineage>
</organism>
<sequence length="242" mass="25971">MKSYVGFLVLGLFLALSLGVMGNGWLRSGDLGRGNLAIAQVPASGYNLAQGSPLPDPPAVPEASPLPTPVVNNNETLSTEPAEFELEELPVLPDVDTAGLTLSETLYEKPGQFQVGVLEDYRTSTNAGVAIIESPSRDLAYTVQVQQRANDRQLIEDELVQIAIDRLQRGEGFQLGMVRPVDTGVLMVDWTATLGGTPLFGRVLLRQVDSQVLMLVVSATEEKSEQLDAVISLLSGTLQPEV</sequence>
<evidence type="ECO:0000313" key="2">
    <source>
        <dbReference type="Proteomes" id="UP001056708"/>
    </source>
</evidence>
<dbReference type="RefSeq" id="WP_252663844.1">
    <property type="nucleotide sequence ID" value="NZ_CP098611.1"/>
</dbReference>
<gene>
    <name evidence="1" type="ORF">NEA10_03555</name>
</gene>
<dbReference type="Proteomes" id="UP001056708">
    <property type="component" value="Chromosome"/>
</dbReference>
<name>A0ABY5ARG9_9CYAN</name>
<proteinExistence type="predicted"/>
<protein>
    <recommendedName>
        <fullName evidence="3">DUF1795 domain-containing protein</fullName>
    </recommendedName>
</protein>
<evidence type="ECO:0000313" key="1">
    <source>
        <dbReference type="EMBL" id="USR91815.1"/>
    </source>
</evidence>
<accession>A0ABY5ARG9</accession>
<reference evidence="1" key="1">
    <citation type="submission" date="2022-06" db="EMBL/GenBank/DDBJ databases">
        <title>Genome sequence of Phormidium yuhuli AB48 isolated from an industrial photobioreactor environment.</title>
        <authorList>
            <person name="Qiu Y."/>
            <person name="Noonan A.J.C."/>
            <person name="Dofher K."/>
            <person name="Koch M."/>
            <person name="Kieft B."/>
            <person name="Lin X."/>
            <person name="Ziels R.M."/>
            <person name="Hallam S.J."/>
        </authorList>
    </citation>
    <scope>NUCLEOTIDE SEQUENCE</scope>
    <source>
        <strain evidence="1">AB48</strain>
    </source>
</reference>
<keyword evidence="2" id="KW-1185">Reference proteome</keyword>
<evidence type="ECO:0008006" key="3">
    <source>
        <dbReference type="Google" id="ProtNLM"/>
    </source>
</evidence>
<dbReference type="EMBL" id="CP098611">
    <property type="protein sequence ID" value="USR91815.1"/>
    <property type="molecule type" value="Genomic_DNA"/>
</dbReference>